<dbReference type="InterPro" id="IPR027417">
    <property type="entry name" value="P-loop_NTPase"/>
</dbReference>
<name>A0ABP6LAF3_9ACTN</name>
<keyword evidence="2 3" id="KW-0238">DNA-binding</keyword>
<evidence type="ECO:0000256" key="3">
    <source>
        <dbReference type="PROSITE-ProRule" id="PRU01091"/>
    </source>
</evidence>
<dbReference type="Proteomes" id="UP001499930">
    <property type="component" value="Unassembled WGS sequence"/>
</dbReference>
<accession>A0ABP6LAF3</accession>
<dbReference type="RefSeq" id="WP_344905329.1">
    <property type="nucleotide sequence ID" value="NZ_BAAAWD010000022.1"/>
</dbReference>
<gene>
    <name evidence="5" type="ORF">GCM10017559_74130</name>
</gene>
<dbReference type="InterPro" id="IPR036388">
    <property type="entry name" value="WH-like_DNA-bd_sf"/>
</dbReference>
<dbReference type="SUPFAM" id="SSF48452">
    <property type="entry name" value="TPR-like"/>
    <property type="match status" value="3"/>
</dbReference>
<reference evidence="6" key="1">
    <citation type="journal article" date="2019" name="Int. J. Syst. Evol. Microbiol.">
        <title>The Global Catalogue of Microorganisms (GCM) 10K type strain sequencing project: providing services to taxonomists for standard genome sequencing and annotation.</title>
        <authorList>
            <consortium name="The Broad Institute Genomics Platform"/>
            <consortium name="The Broad Institute Genome Sequencing Center for Infectious Disease"/>
            <person name="Wu L."/>
            <person name="Ma J."/>
        </authorList>
    </citation>
    <scope>NUCLEOTIDE SEQUENCE [LARGE SCALE GENOMIC DNA]</scope>
    <source>
        <strain evidence="6">JCM 3106</strain>
    </source>
</reference>
<keyword evidence="6" id="KW-1185">Reference proteome</keyword>
<dbReference type="PANTHER" id="PTHR47691:SF3">
    <property type="entry name" value="HTH-TYPE TRANSCRIPTIONAL REGULATOR RV0890C-RELATED"/>
    <property type="match status" value="1"/>
</dbReference>
<comment type="similarity">
    <text evidence="1">Belongs to the AfsR/DnrI/RedD regulatory family.</text>
</comment>
<evidence type="ECO:0000259" key="4">
    <source>
        <dbReference type="PROSITE" id="PS51755"/>
    </source>
</evidence>
<evidence type="ECO:0000313" key="6">
    <source>
        <dbReference type="Proteomes" id="UP001499930"/>
    </source>
</evidence>
<dbReference type="Gene3D" id="1.25.40.10">
    <property type="entry name" value="Tetratricopeptide repeat domain"/>
    <property type="match status" value="2"/>
</dbReference>
<dbReference type="SMART" id="SM00862">
    <property type="entry name" value="Trans_reg_C"/>
    <property type="match status" value="1"/>
</dbReference>
<feature type="DNA-binding region" description="OmpR/PhoB-type" evidence="3">
    <location>
        <begin position="1"/>
        <end position="94"/>
    </location>
</feature>
<dbReference type="PANTHER" id="PTHR47691">
    <property type="entry name" value="REGULATOR-RELATED"/>
    <property type="match status" value="1"/>
</dbReference>
<dbReference type="InterPro" id="IPR019734">
    <property type="entry name" value="TPR_rpt"/>
</dbReference>
<evidence type="ECO:0000313" key="5">
    <source>
        <dbReference type="EMBL" id="GAA3035684.1"/>
    </source>
</evidence>
<proteinExistence type="inferred from homology"/>
<evidence type="ECO:0000256" key="2">
    <source>
        <dbReference type="ARBA" id="ARBA00023125"/>
    </source>
</evidence>
<organism evidence="5 6">
    <name type="scientific">Streptosporangium longisporum</name>
    <dbReference type="NCBI Taxonomy" id="46187"/>
    <lineage>
        <taxon>Bacteria</taxon>
        <taxon>Bacillati</taxon>
        <taxon>Actinomycetota</taxon>
        <taxon>Actinomycetes</taxon>
        <taxon>Streptosporangiales</taxon>
        <taxon>Streptosporangiaceae</taxon>
        <taxon>Streptosporangium</taxon>
    </lineage>
</organism>
<dbReference type="CDD" id="cd15831">
    <property type="entry name" value="BTAD"/>
    <property type="match status" value="1"/>
</dbReference>
<dbReference type="InterPro" id="IPR001867">
    <property type="entry name" value="OmpR/PhoB-type_DNA-bd"/>
</dbReference>
<dbReference type="EMBL" id="BAAAWD010000022">
    <property type="protein sequence ID" value="GAA3035684.1"/>
    <property type="molecule type" value="Genomic_DNA"/>
</dbReference>
<dbReference type="Pfam" id="PF00486">
    <property type="entry name" value="Trans_reg_C"/>
    <property type="match status" value="1"/>
</dbReference>
<dbReference type="Pfam" id="PF03704">
    <property type="entry name" value="BTAD"/>
    <property type="match status" value="1"/>
</dbReference>
<dbReference type="SMART" id="SM00028">
    <property type="entry name" value="TPR"/>
    <property type="match status" value="3"/>
</dbReference>
<evidence type="ECO:0000256" key="1">
    <source>
        <dbReference type="ARBA" id="ARBA00005820"/>
    </source>
</evidence>
<feature type="domain" description="OmpR/PhoB-type" evidence="4">
    <location>
        <begin position="1"/>
        <end position="94"/>
    </location>
</feature>
<dbReference type="SMART" id="SM01043">
    <property type="entry name" value="BTAD"/>
    <property type="match status" value="1"/>
</dbReference>
<sequence>MRFEILGTTRVWDDDGGEVRVGGPARRALLTLLLARAGETVPADLLVDDLYGERQPGGAAHALQSQVSRLRQVLDGHAGHAGIEAVPSGYRLTVDPGELDARRFELLADEGRAALRDGDPARAAALLREGLELWRGPALADAADASSVRALALRLEERRLGALEDRIEADLRRGEHRAAVPELQELTALHPLRERLRGLLMRALQAGGRQAEALIVFEETRLLLAGELGADPSAELADLHGELLRGERPYEPPVPPAQLTSFVGRAEDLAEVAARLRTARLVTLLGPGGAGKTRLSIEVASGLPDVCFVELAAVRDGRQVPHVLLGALGLREGGLLAPAGAAEPAARLVAALAARPSLLVLDNCEHVVGAVADLVARLLAGCPRLRVLATSREPLGITGENLWPVRPLGPLPAARLFTDRVSAVRPGLVLDEAAAEHVRRICLGLDGLPLAIELAAARARTYELAELAARLDDRFRLLSRGSRTADARHRTLRAVVEWSWDLLSEPERTMARRLTVFAGGASAATAARVCGVPDAEDLLDSLADRSLVEAGGGRYRMLDTIHAYCAERLEEAGETEALRRAHAGHFLALARAAGPHLLRSEQLRWLETLVTEHADLQAALRRAVEAGESGIALELLARLSPYLWMRGMRGLAAAPAAALLDLVGDDPPPDRGEEYVLCALAAASGEAGRQAWERHRATAEAIVADPARPHRHPIVTLLWPMITSGAGDPSAALSLIDRGRTSDDPWERAVTHLLSGYPLLGAGEMAAAEDEFTSAAEAFRSLGDRWGTSLALDALAGLAALSGDPGKAIVLTDEALVLTERLGSAEDVPDMLCSRADHHVQAVRIGKDPAGTGLRKARADYERAAGIARHAGSLTYLAAALRGLGDIARLEGDLAGARALYEQALERFETGWVRSAGNRAGALLGLGRIAEAAGDLEEARALHLRALGVAVETGAITEGARPVEALAGIAVQQGDARTAALLLGAAVALRGIAVEDDPEVSGTAAAARAALGGTRYDDAHREGSRLPGVDALRLAGVPEAVVRASPIGGLAVRDPVAPR</sequence>
<dbReference type="InterPro" id="IPR011990">
    <property type="entry name" value="TPR-like_helical_dom_sf"/>
</dbReference>
<protein>
    <submittedName>
        <fullName evidence="5">BTAD domain-containing putative transcriptional regulator</fullName>
    </submittedName>
</protein>
<dbReference type="Gene3D" id="1.10.10.10">
    <property type="entry name" value="Winged helix-like DNA-binding domain superfamily/Winged helix DNA-binding domain"/>
    <property type="match status" value="1"/>
</dbReference>
<dbReference type="SUPFAM" id="SSF52540">
    <property type="entry name" value="P-loop containing nucleoside triphosphate hydrolases"/>
    <property type="match status" value="1"/>
</dbReference>
<dbReference type="SUPFAM" id="SSF46894">
    <property type="entry name" value="C-terminal effector domain of the bipartite response regulators"/>
    <property type="match status" value="1"/>
</dbReference>
<dbReference type="PROSITE" id="PS51755">
    <property type="entry name" value="OMPR_PHOB"/>
    <property type="match status" value="1"/>
</dbReference>
<comment type="caution">
    <text evidence="5">The sequence shown here is derived from an EMBL/GenBank/DDBJ whole genome shotgun (WGS) entry which is preliminary data.</text>
</comment>
<dbReference type="InterPro" id="IPR016032">
    <property type="entry name" value="Sig_transdc_resp-reg_C-effctor"/>
</dbReference>
<dbReference type="InterPro" id="IPR005158">
    <property type="entry name" value="BTAD"/>
</dbReference>